<gene>
    <name evidence="2" type="ORF">AX774_g557</name>
</gene>
<feature type="region of interest" description="Disordered" evidence="1">
    <location>
        <begin position="245"/>
        <end position="265"/>
    </location>
</feature>
<comment type="caution">
    <text evidence="2">The sequence shown here is derived from an EMBL/GenBank/DDBJ whole genome shotgun (WGS) entry which is preliminary data.</text>
</comment>
<protein>
    <submittedName>
        <fullName evidence="2">Uncharacterized protein</fullName>
    </submittedName>
</protein>
<sequence length="439" mass="49670">MMEGVENDNDGKSGTGGAKKRQRTSFSDAVTRQGDGIGMDNSNQAATFSFGARRKQPQNVPMFNDPKQYVEKLIFHYITGKEEKLVRRLTMRGSDSTIGIQWSQFGKNFNLGMHTVIQRLGIHENTIDHDNANRTSYWIFESPEVANEVYERILMLTGKELNSLRRSRQGHWKNDCPELERKVEEQIIARHERKAKKQAKKEFTARVKAKLKPVKVVQVQTPRLDPGMNQQRDMSVQQEARMMPQSEHTASNRVGTNPQQAKGKGLKLTTMTSSSFNSVNSVGSFNNTKQTSSNKTIISEELSFVEQISRKEYEKRKAKGQYYTSKTKIVYSNLPTEKQVAPQNTTLDHVTTAPAQPDSRFEFRNEEGAINADTFTGVRKPQTRHPKVIDSDLSSEGVQMDEDSESEMSCEKSGQVGIRTQDHTQGEFQDALSHGVESR</sequence>
<proteinExistence type="predicted"/>
<dbReference type="AlphaFoldDB" id="A0A1R1PY39"/>
<feature type="region of interest" description="Disordered" evidence="1">
    <location>
        <begin position="378"/>
        <end position="439"/>
    </location>
</feature>
<keyword evidence="3" id="KW-1185">Reference proteome</keyword>
<reference evidence="3" key="1">
    <citation type="submission" date="2017-01" db="EMBL/GenBank/DDBJ databases">
        <authorList>
            <person name="Wang Y."/>
            <person name="White M."/>
            <person name="Kvist S."/>
            <person name="Moncalvo J.-M."/>
        </authorList>
    </citation>
    <scope>NUCLEOTIDE SEQUENCE [LARGE SCALE GENOMIC DNA]</scope>
    <source>
        <strain evidence="3">COL-18-3</strain>
    </source>
</reference>
<feature type="compositionally biased region" description="Acidic residues" evidence="1">
    <location>
        <begin position="399"/>
        <end position="408"/>
    </location>
</feature>
<name>A0A1R1PY39_ZANCU</name>
<dbReference type="EMBL" id="LSSK01000032">
    <property type="protein sequence ID" value="OMH85881.1"/>
    <property type="molecule type" value="Genomic_DNA"/>
</dbReference>
<evidence type="ECO:0000256" key="1">
    <source>
        <dbReference type="SAM" id="MobiDB-lite"/>
    </source>
</evidence>
<feature type="region of interest" description="Disordered" evidence="1">
    <location>
        <begin position="1"/>
        <end position="43"/>
    </location>
</feature>
<dbReference type="Proteomes" id="UP000188320">
    <property type="component" value="Unassembled WGS sequence"/>
</dbReference>
<accession>A0A1R1PY39</accession>
<feature type="compositionally biased region" description="Polar residues" evidence="1">
    <location>
        <begin position="246"/>
        <end position="260"/>
    </location>
</feature>
<evidence type="ECO:0000313" key="3">
    <source>
        <dbReference type="Proteomes" id="UP000188320"/>
    </source>
</evidence>
<evidence type="ECO:0000313" key="2">
    <source>
        <dbReference type="EMBL" id="OMH85881.1"/>
    </source>
</evidence>
<organism evidence="2 3">
    <name type="scientific">Zancudomyces culisetae</name>
    <name type="common">Gut fungus</name>
    <name type="synonym">Smittium culisetae</name>
    <dbReference type="NCBI Taxonomy" id="1213189"/>
    <lineage>
        <taxon>Eukaryota</taxon>
        <taxon>Fungi</taxon>
        <taxon>Fungi incertae sedis</taxon>
        <taxon>Zoopagomycota</taxon>
        <taxon>Kickxellomycotina</taxon>
        <taxon>Harpellomycetes</taxon>
        <taxon>Harpellales</taxon>
        <taxon>Legeriomycetaceae</taxon>
        <taxon>Zancudomyces</taxon>
    </lineage>
</organism>